<evidence type="ECO:0000313" key="4">
    <source>
        <dbReference type="EMBL" id="RUT78200.1"/>
    </source>
</evidence>
<comment type="caution">
    <text evidence="4">The sequence shown here is derived from an EMBL/GenBank/DDBJ whole genome shotgun (WGS) entry which is preliminary data.</text>
</comment>
<feature type="domain" description="Thioredoxin" evidence="3">
    <location>
        <begin position="8"/>
        <end position="147"/>
    </location>
</feature>
<proteinExistence type="predicted"/>
<evidence type="ECO:0000259" key="3">
    <source>
        <dbReference type="PROSITE" id="PS51352"/>
    </source>
</evidence>
<keyword evidence="1 2" id="KW-0732">Signal</keyword>
<dbReference type="Proteomes" id="UP000282985">
    <property type="component" value="Unassembled WGS sequence"/>
</dbReference>
<evidence type="ECO:0000256" key="2">
    <source>
        <dbReference type="SAM" id="SignalP"/>
    </source>
</evidence>
<dbReference type="EMBL" id="RJJX01000010">
    <property type="protein sequence ID" value="RUT78200.1"/>
    <property type="molecule type" value="Genomic_DNA"/>
</dbReference>
<dbReference type="PANTHER" id="PTHR15337">
    <property type="entry name" value="ANTERIOR GRADIENT PROTEIN-RELATED"/>
    <property type="match status" value="1"/>
</dbReference>
<dbReference type="PANTHER" id="PTHR15337:SF11">
    <property type="entry name" value="THIOREDOXIN DOMAIN-CONTAINING PROTEIN"/>
    <property type="match status" value="1"/>
</dbReference>
<evidence type="ECO:0000256" key="1">
    <source>
        <dbReference type="ARBA" id="ARBA00022729"/>
    </source>
</evidence>
<evidence type="ECO:0000313" key="5">
    <source>
        <dbReference type="Proteomes" id="UP000282985"/>
    </source>
</evidence>
<dbReference type="PROSITE" id="PS51352">
    <property type="entry name" value="THIOREDOXIN_2"/>
    <property type="match status" value="1"/>
</dbReference>
<dbReference type="OrthoDB" id="981626at2"/>
<dbReference type="SUPFAM" id="SSF52833">
    <property type="entry name" value="Thioredoxin-like"/>
    <property type="match status" value="1"/>
</dbReference>
<name>A0A434AUR4_9BACT</name>
<dbReference type="RefSeq" id="WP_127343646.1">
    <property type="nucleotide sequence ID" value="NZ_RJJX01000010.1"/>
</dbReference>
<feature type="chain" id="PRO_5019171834" evidence="2">
    <location>
        <begin position="25"/>
        <end position="148"/>
    </location>
</feature>
<feature type="signal peptide" evidence="2">
    <location>
        <begin position="1"/>
        <end position="24"/>
    </location>
</feature>
<dbReference type="Gene3D" id="3.40.30.10">
    <property type="entry name" value="Glutaredoxin"/>
    <property type="match status" value="1"/>
</dbReference>
<accession>A0A434AUR4</accession>
<sequence>MKKYTQMLFLILTISMIGFTNINAQNNLPDALKKAKLENKQVLINFSGSDWCRSCILLRKTILSTNEFKDFAANNLVILNADFPRLKKNKLPKEQVEINEKLAAKYNPKGQFPTVILMDSDGKVLGRTGYKKLNPSEYVRHIQSIINN</sequence>
<protein>
    <submittedName>
        <fullName evidence="4">Thioredoxin family protein</fullName>
    </submittedName>
</protein>
<dbReference type="AlphaFoldDB" id="A0A434AUR4"/>
<reference evidence="4 5" key="1">
    <citation type="submission" date="2018-11" db="EMBL/GenBank/DDBJ databases">
        <title>Parancylomarina longa gen. nov., sp. nov., isolated from sediments of southern Okinawa.</title>
        <authorList>
            <person name="Fu T."/>
        </authorList>
    </citation>
    <scope>NUCLEOTIDE SEQUENCE [LARGE SCALE GENOMIC DNA]</scope>
    <source>
        <strain evidence="4 5">T3-2 S1-C</strain>
    </source>
</reference>
<dbReference type="Pfam" id="PF13899">
    <property type="entry name" value="Thioredoxin_7"/>
    <property type="match status" value="1"/>
</dbReference>
<dbReference type="InterPro" id="IPR051099">
    <property type="entry name" value="AGR/TXD"/>
</dbReference>
<dbReference type="InterPro" id="IPR013766">
    <property type="entry name" value="Thioredoxin_domain"/>
</dbReference>
<organism evidence="4 5">
    <name type="scientific">Ancylomarina longa</name>
    <dbReference type="NCBI Taxonomy" id="2487017"/>
    <lineage>
        <taxon>Bacteria</taxon>
        <taxon>Pseudomonadati</taxon>
        <taxon>Bacteroidota</taxon>
        <taxon>Bacteroidia</taxon>
        <taxon>Marinilabiliales</taxon>
        <taxon>Marinifilaceae</taxon>
        <taxon>Ancylomarina</taxon>
    </lineage>
</organism>
<dbReference type="InterPro" id="IPR036249">
    <property type="entry name" value="Thioredoxin-like_sf"/>
</dbReference>
<keyword evidence="5" id="KW-1185">Reference proteome</keyword>
<gene>
    <name evidence="4" type="ORF">DLK05_08960</name>
</gene>